<keyword evidence="1" id="KW-0472">Membrane</keyword>
<dbReference type="Gene3D" id="3.40.50.170">
    <property type="entry name" value="Formyl transferase, N-terminal domain"/>
    <property type="match status" value="1"/>
</dbReference>
<keyword evidence="4" id="KW-1185">Reference proteome</keyword>
<keyword evidence="1" id="KW-1133">Transmembrane helix</keyword>
<sequence>MLCARTARSSAYVQALAAAGIVPAIVIIYGKKSSKINSRRQLDSRLFNCSVWLPDLSIELESTLSRLGWRYLCCDEIELSSESLYSILNIKKMDLLVYSGYGGQIVPASILSLTKVLHIHSGLLPDYRGSTTLYYQVLDQQQCAASAIFLDENIDTGPILLRKMYPLPPKNIDVDYLYDSAIRADLLVDYMRAWITGDKECTSEAQVEVNQPYYVIHPLLKHIALSLCDKEGDKYE</sequence>
<dbReference type="RefSeq" id="WP_290018734.1">
    <property type="nucleotide sequence ID" value="NZ_JAOPLL010000005.1"/>
</dbReference>
<dbReference type="Pfam" id="PF00551">
    <property type="entry name" value="Formyl_trans_N"/>
    <property type="match status" value="1"/>
</dbReference>
<feature type="domain" description="Formyl transferase N-terminal" evidence="2">
    <location>
        <begin position="84"/>
        <end position="175"/>
    </location>
</feature>
<dbReference type="InterPro" id="IPR002376">
    <property type="entry name" value="Formyl_transf_N"/>
</dbReference>
<dbReference type="InterPro" id="IPR036477">
    <property type="entry name" value="Formyl_transf_N_sf"/>
</dbReference>
<feature type="transmembrane region" description="Helical" evidence="1">
    <location>
        <begin position="12"/>
        <end position="30"/>
    </location>
</feature>
<evidence type="ECO:0000313" key="4">
    <source>
        <dbReference type="Proteomes" id="UP001168107"/>
    </source>
</evidence>
<gene>
    <name evidence="3" type="ORF">OB935_12335</name>
</gene>
<proteinExistence type="predicted"/>
<accession>A0ABT7PZV2</accession>
<reference evidence="3" key="1">
    <citation type="submission" date="2024-05" db="EMBL/GenBank/DDBJ databases">
        <title>WGS of Aeromonas isolates.</title>
        <authorList>
            <person name="Lee H."/>
        </authorList>
    </citation>
    <scope>NUCLEOTIDE SEQUENCE</scope>
    <source>
        <strain evidence="3">SU58-3</strain>
    </source>
</reference>
<comment type="caution">
    <text evidence="3">The sequence shown here is derived from an EMBL/GenBank/DDBJ whole genome shotgun (WGS) entry which is preliminary data.</text>
</comment>
<dbReference type="SUPFAM" id="SSF53328">
    <property type="entry name" value="Formyltransferase"/>
    <property type="match status" value="1"/>
</dbReference>
<evidence type="ECO:0000313" key="3">
    <source>
        <dbReference type="EMBL" id="MDM5072614.1"/>
    </source>
</evidence>
<dbReference type="Proteomes" id="UP001168107">
    <property type="component" value="Unassembled WGS sequence"/>
</dbReference>
<evidence type="ECO:0000259" key="2">
    <source>
        <dbReference type="Pfam" id="PF00551"/>
    </source>
</evidence>
<evidence type="ECO:0000256" key="1">
    <source>
        <dbReference type="SAM" id="Phobius"/>
    </source>
</evidence>
<dbReference type="PANTHER" id="PTHR11138:SF5">
    <property type="entry name" value="METHIONYL-TRNA FORMYLTRANSFERASE, MITOCHONDRIAL"/>
    <property type="match status" value="1"/>
</dbReference>
<dbReference type="PANTHER" id="PTHR11138">
    <property type="entry name" value="METHIONYL-TRNA FORMYLTRANSFERASE"/>
    <property type="match status" value="1"/>
</dbReference>
<name>A0ABT7PZV2_9GAMM</name>
<organism evidence="3 4">
    <name type="scientific">Aeromonas bestiarum</name>
    <dbReference type="NCBI Taxonomy" id="105751"/>
    <lineage>
        <taxon>Bacteria</taxon>
        <taxon>Pseudomonadati</taxon>
        <taxon>Pseudomonadota</taxon>
        <taxon>Gammaproteobacteria</taxon>
        <taxon>Aeromonadales</taxon>
        <taxon>Aeromonadaceae</taxon>
        <taxon>Aeromonas</taxon>
    </lineage>
</organism>
<keyword evidence="1" id="KW-0812">Transmembrane</keyword>
<dbReference type="EMBL" id="JAOPLL010000005">
    <property type="protein sequence ID" value="MDM5072614.1"/>
    <property type="molecule type" value="Genomic_DNA"/>
</dbReference>
<protein>
    <submittedName>
        <fullName evidence="3">Formyltransferase family protein</fullName>
    </submittedName>
</protein>